<dbReference type="InterPro" id="IPR017896">
    <property type="entry name" value="4Fe4S_Fe-S-bd"/>
</dbReference>
<comment type="caution">
    <text evidence="5">The sequence shown here is derived from an EMBL/GenBank/DDBJ whole genome shotgun (WGS) entry which is preliminary data.</text>
</comment>
<evidence type="ECO:0000256" key="3">
    <source>
        <dbReference type="ARBA" id="ARBA00023014"/>
    </source>
</evidence>
<dbReference type="Proteomes" id="UP000236197">
    <property type="component" value="Unassembled WGS sequence"/>
</dbReference>
<evidence type="ECO:0000313" key="5">
    <source>
        <dbReference type="EMBL" id="PNV68287.1"/>
    </source>
</evidence>
<evidence type="ECO:0000313" key="6">
    <source>
        <dbReference type="Proteomes" id="UP000236197"/>
    </source>
</evidence>
<keyword evidence="3" id="KW-0411">Iron-sulfur</keyword>
<dbReference type="SUPFAM" id="SSF54862">
    <property type="entry name" value="4Fe-4S ferredoxins"/>
    <property type="match status" value="1"/>
</dbReference>
<dbReference type="GO" id="GO:0046872">
    <property type="term" value="F:metal ion binding"/>
    <property type="evidence" value="ECO:0007669"/>
    <property type="project" value="UniProtKB-KW"/>
</dbReference>
<keyword evidence="6" id="KW-1185">Reference proteome</keyword>
<keyword evidence="1" id="KW-0479">Metal-binding</keyword>
<dbReference type="PANTHER" id="PTHR43122">
    <property type="entry name" value="FERREDOXIN SUBUNIT OF PYRUVATE:FLAVODOXIN OXIDOREDUCTASE-RELATED"/>
    <property type="match status" value="1"/>
</dbReference>
<evidence type="ECO:0000259" key="4">
    <source>
        <dbReference type="PROSITE" id="PS51379"/>
    </source>
</evidence>
<dbReference type="AlphaFoldDB" id="A0A2K2UD77"/>
<dbReference type="Gene3D" id="3.30.70.20">
    <property type="match status" value="1"/>
</dbReference>
<gene>
    <name evidence="5" type="ORF">C2L71_03225</name>
</gene>
<dbReference type="EMBL" id="PPEK01000002">
    <property type="protein sequence ID" value="PNV68287.1"/>
    <property type="molecule type" value="Genomic_DNA"/>
</dbReference>
<dbReference type="GO" id="GO:0051536">
    <property type="term" value="F:iron-sulfur cluster binding"/>
    <property type="evidence" value="ECO:0007669"/>
    <property type="project" value="UniProtKB-KW"/>
</dbReference>
<dbReference type="InterPro" id="IPR017900">
    <property type="entry name" value="4Fe4S_Fe_S_CS"/>
</dbReference>
<dbReference type="PANTHER" id="PTHR43122:SF1">
    <property type="entry name" value="IRON-SULFUR-BINDING PROTEIN"/>
    <property type="match status" value="1"/>
</dbReference>
<protein>
    <submittedName>
        <fullName evidence="5">[Fe-S]-binding protein</fullName>
    </submittedName>
</protein>
<feature type="domain" description="4Fe-4S ferredoxin-type" evidence="4">
    <location>
        <begin position="2"/>
        <end position="31"/>
    </location>
</feature>
<dbReference type="PROSITE" id="PS51379">
    <property type="entry name" value="4FE4S_FER_2"/>
    <property type="match status" value="2"/>
</dbReference>
<dbReference type="Pfam" id="PF13237">
    <property type="entry name" value="Fer4_10"/>
    <property type="match status" value="1"/>
</dbReference>
<proteinExistence type="predicted"/>
<evidence type="ECO:0000256" key="2">
    <source>
        <dbReference type="ARBA" id="ARBA00023004"/>
    </source>
</evidence>
<sequence length="73" mass="8072">MSVIRQNLDSCIGCETCVNVCPMDVFRMDADHMKSVIAYVQSCQTCGQCWLNCPTDSIGLQDAEVSFGINYGR</sequence>
<name>A0A2K2UD77_9ACTN</name>
<dbReference type="OrthoDB" id="9800445at2"/>
<keyword evidence="2" id="KW-0408">Iron</keyword>
<feature type="domain" description="4Fe-4S ferredoxin-type" evidence="4">
    <location>
        <begin position="33"/>
        <end position="63"/>
    </location>
</feature>
<accession>A0A2K2UD77</accession>
<dbReference type="PROSITE" id="PS00198">
    <property type="entry name" value="4FE4S_FER_1"/>
    <property type="match status" value="1"/>
</dbReference>
<dbReference type="RefSeq" id="WP_103264355.1">
    <property type="nucleotide sequence ID" value="NZ_CABMLE010000002.1"/>
</dbReference>
<organism evidence="5 6">
    <name type="scientific">Enteroscipio rubneri</name>
    <dbReference type="NCBI Taxonomy" id="2070686"/>
    <lineage>
        <taxon>Bacteria</taxon>
        <taxon>Bacillati</taxon>
        <taxon>Actinomycetota</taxon>
        <taxon>Coriobacteriia</taxon>
        <taxon>Eggerthellales</taxon>
        <taxon>Eggerthellaceae</taxon>
        <taxon>Enteroscipio</taxon>
    </lineage>
</organism>
<reference evidence="6" key="1">
    <citation type="submission" date="2018-01" db="EMBL/GenBank/DDBJ databases">
        <title>Rubneribacter badeniensis gen. nov., sp. nov., and Colonibacter rubneri, gen. nov., sp. nov., WGS of new members of the Eggerthellaceae.</title>
        <authorList>
            <person name="Danylec N."/>
            <person name="Stoll D.A."/>
            <person name="Doetsch A."/>
            <person name="Kulling S.E."/>
            <person name="Huch M."/>
        </authorList>
    </citation>
    <scope>NUCLEOTIDE SEQUENCE [LARGE SCALE GENOMIC DNA]</scope>
    <source>
        <strain evidence="6">ResAG-96</strain>
    </source>
</reference>
<evidence type="ECO:0000256" key="1">
    <source>
        <dbReference type="ARBA" id="ARBA00022723"/>
    </source>
</evidence>